<organism evidence="1 2">
    <name type="scientific">Thiothrix lacustris</name>
    <dbReference type="NCBI Taxonomy" id="525917"/>
    <lineage>
        <taxon>Bacteria</taxon>
        <taxon>Pseudomonadati</taxon>
        <taxon>Pseudomonadota</taxon>
        <taxon>Gammaproteobacteria</taxon>
        <taxon>Thiotrichales</taxon>
        <taxon>Thiotrichaceae</taxon>
        <taxon>Thiothrix</taxon>
    </lineage>
</organism>
<dbReference type="EMBL" id="MTEJ01000577">
    <property type="protein sequence ID" value="OQX01425.1"/>
    <property type="molecule type" value="Genomic_DNA"/>
</dbReference>
<accession>A0A1Y1QAV5</accession>
<comment type="caution">
    <text evidence="1">The sequence shown here is derived from an EMBL/GenBank/DDBJ whole genome shotgun (WGS) entry which is preliminary data.</text>
</comment>
<reference evidence="1 2" key="1">
    <citation type="submission" date="2017-01" db="EMBL/GenBank/DDBJ databases">
        <title>Novel large sulfur bacteria in the metagenomes of groundwater-fed chemosynthetic microbial mats in the Lake Huron basin.</title>
        <authorList>
            <person name="Sharrar A.M."/>
            <person name="Flood B.E."/>
            <person name="Bailey J.V."/>
            <person name="Jones D.S."/>
            <person name="Biddanda B."/>
            <person name="Ruberg S.A."/>
            <person name="Marcus D.N."/>
            <person name="Dick G.J."/>
        </authorList>
    </citation>
    <scope>NUCLEOTIDE SEQUENCE [LARGE SCALE GENOMIC DNA]</scope>
    <source>
        <strain evidence="1">A8</strain>
    </source>
</reference>
<dbReference type="Proteomes" id="UP000192491">
    <property type="component" value="Unassembled WGS sequence"/>
</dbReference>
<dbReference type="AlphaFoldDB" id="A0A1Y1QAV5"/>
<gene>
    <name evidence="1" type="ORF">BWK73_46125</name>
</gene>
<dbReference type="Pfam" id="PF12686">
    <property type="entry name" value="DUF3800"/>
    <property type="match status" value="1"/>
</dbReference>
<name>A0A1Y1QAV5_9GAMM</name>
<dbReference type="InterPro" id="IPR024524">
    <property type="entry name" value="DUF3800"/>
</dbReference>
<evidence type="ECO:0008006" key="3">
    <source>
        <dbReference type="Google" id="ProtNLM"/>
    </source>
</evidence>
<sequence length="514" mass="58840">MSDFYLDESGNTGDALKIGASFDSFSQPIFCLSCIGVDNPDLDEFIKSIKKKYHIQANELKSTKIYKNKPKLILEVIEFIVSNDLPIFIEVVDKKYHVVSNMVNLYVINELPDYFFGKEFSLINGCADFIYNFAPDLIFSHFVELCKYPSKENLLKYLKEINSFSNEYLHLDQYARFISESTASNIENVKSFPDGEDSFEIVRKRFTPIPDQKKHSDDFVFMLPNMTSLVNIYARINKFKNGNLCNINLYHDEQVQFDEILLVNKDLVESIQFGSELHFPQANYDFDQIAKLSFIKSEDCISIQVADLLAGIFMRYTQDIIKGISVVPEIKKSIDLILDKYPGRNGTGVNIVSTQEIVDCFVKKTPYIDLGFHVKKATKVLKSISLEISELYTMGWVGMISMVASMHPYIKNSIMDIRGAITQELPIIIFHSRENPPKKTILFVPYRDKSGNPYNCRVIDLNKDSTGKVEVSLLSEFSQAFWFLIGNGVLPDPRVGRLLEEKLIEWCGDNLIKL</sequence>
<protein>
    <recommendedName>
        <fullName evidence="3">DUF3800 domain-containing protein</fullName>
    </recommendedName>
</protein>
<proteinExistence type="predicted"/>
<evidence type="ECO:0000313" key="1">
    <source>
        <dbReference type="EMBL" id="OQX01425.1"/>
    </source>
</evidence>
<evidence type="ECO:0000313" key="2">
    <source>
        <dbReference type="Proteomes" id="UP000192491"/>
    </source>
</evidence>